<evidence type="ECO:0000313" key="5">
    <source>
        <dbReference type="Proteomes" id="UP000001383"/>
    </source>
</evidence>
<dbReference type="EMBL" id="AP009491">
    <property type="protein sequence ID" value="BAH18762.1"/>
    <property type="molecule type" value="Genomic_DNA"/>
</dbReference>
<evidence type="ECO:0000313" key="4">
    <source>
        <dbReference type="EMBL" id="BAH18762.1"/>
    </source>
</evidence>
<comment type="similarity">
    <text evidence="1">Belongs to the initiator RepB protein family.</text>
</comment>
<dbReference type="Pfam" id="PF01051">
    <property type="entry name" value="Rep3_N"/>
    <property type="match status" value="1"/>
</dbReference>
<dbReference type="KEGG" id="mcl:MCCL_plsG0004"/>
<dbReference type="InterPro" id="IPR036388">
    <property type="entry name" value="WH-like_DNA-bd_sf"/>
</dbReference>
<dbReference type="Pfam" id="PF21205">
    <property type="entry name" value="Rep3_C"/>
    <property type="match status" value="1"/>
</dbReference>
<accession>B9ECF4</accession>
<dbReference type="OrthoDB" id="2084703at2"/>
<feature type="domain" description="Initiator Rep protein WH1" evidence="3">
    <location>
        <begin position="5"/>
        <end position="153"/>
    </location>
</feature>
<gene>
    <name evidence="4" type="ordered locus">MCCL_plsG0004</name>
</gene>
<dbReference type="AlphaFoldDB" id="B9ECF4"/>
<dbReference type="InterPro" id="IPR000525">
    <property type="entry name" value="Initiator_Rep_WH1"/>
</dbReference>
<dbReference type="InterPro" id="IPR036390">
    <property type="entry name" value="WH_DNA-bd_sf"/>
</dbReference>
<dbReference type="GO" id="GO:0003887">
    <property type="term" value="F:DNA-directed DNA polymerase activity"/>
    <property type="evidence" value="ECO:0007669"/>
    <property type="project" value="InterPro"/>
</dbReference>
<keyword evidence="4" id="KW-0614">Plasmid</keyword>
<geneLocation type="plasmid" evidence="4 5">
    <name>pMCCL7</name>
</geneLocation>
<evidence type="ECO:0000256" key="2">
    <source>
        <dbReference type="SAM" id="Coils"/>
    </source>
</evidence>
<organism evidence="4 5">
    <name type="scientific">Macrococcus caseolyticus (strain JCSC5402)</name>
    <name type="common">Macrococcoides caseolyticum</name>
    <dbReference type="NCBI Taxonomy" id="458233"/>
    <lineage>
        <taxon>Bacteria</taxon>
        <taxon>Bacillati</taxon>
        <taxon>Bacillota</taxon>
        <taxon>Bacilli</taxon>
        <taxon>Bacillales</taxon>
        <taxon>Staphylococcaceae</taxon>
        <taxon>Macrococcoides</taxon>
    </lineage>
</organism>
<name>B9ECF4_MACCJ</name>
<evidence type="ECO:0000259" key="3">
    <source>
        <dbReference type="Pfam" id="PF01051"/>
    </source>
</evidence>
<proteinExistence type="inferred from homology"/>
<feature type="coiled-coil region" evidence="2">
    <location>
        <begin position="263"/>
        <end position="290"/>
    </location>
</feature>
<protein>
    <submittedName>
        <fullName evidence="4">Plasmid replication initiation protein</fullName>
    </submittedName>
</protein>
<evidence type="ECO:0000256" key="1">
    <source>
        <dbReference type="ARBA" id="ARBA00038283"/>
    </source>
</evidence>
<sequence>MVNETVKYHNDLNTVPMRKWTKEEMDFFFSIISKLKEKGTREIEFDKYQLAELARYTVTHNKRFEETMERLVKNISQIHYIERTSNSLELMNLFSRFKVTWEDDLSDMTLVVKVTEEFNYVINKLQVEFTSWELEEFTSIRSTYAKTMYRLLKQWRTVGKVEYKVDVFKQLLDMPSYYTPSEIDKNVLQPILKELPSFFSNLKIKKIKSNKRGTPVIAYEFTFSPEKTGTFIDYKKKNQPRELTPEWLKNESQTNRSTDAWTEDELEREREKLRKELAELENAKQTKIDEYLK</sequence>
<dbReference type="GO" id="GO:0006270">
    <property type="term" value="P:DNA replication initiation"/>
    <property type="evidence" value="ECO:0007669"/>
    <property type="project" value="InterPro"/>
</dbReference>
<dbReference type="RefSeq" id="WP_012657566.1">
    <property type="nucleotide sequence ID" value="NC_012002.1"/>
</dbReference>
<reference evidence="4 5" key="1">
    <citation type="journal article" date="2009" name="J. Bacteriol.">
        <title>Complete genome sequence of Macrococcus caseolyticus strain JCSCS5402, reflecting the ancestral genome of the human-pathogenic staphylococci.</title>
        <authorList>
            <person name="Baba T."/>
            <person name="Kuwahara-Arai K."/>
            <person name="Uchiyama I."/>
            <person name="Takeuchi F."/>
            <person name="Ito T."/>
            <person name="Hiramatsu K."/>
        </authorList>
    </citation>
    <scope>NUCLEOTIDE SEQUENCE [LARGE SCALE GENOMIC DNA]</scope>
    <source>
        <strain evidence="4 5">JCSC5402</strain>
        <plasmid evidence="4 5">pMCCL7</plasmid>
    </source>
</reference>
<dbReference type="SUPFAM" id="SSF46785">
    <property type="entry name" value="Winged helix' DNA-binding domain"/>
    <property type="match status" value="1"/>
</dbReference>
<dbReference type="Proteomes" id="UP000001383">
    <property type="component" value="Plasmid pMCCL7"/>
</dbReference>
<dbReference type="Gene3D" id="1.10.10.10">
    <property type="entry name" value="Winged helix-like DNA-binding domain superfamily/Winged helix DNA-binding domain"/>
    <property type="match status" value="1"/>
</dbReference>
<dbReference type="HOGENOM" id="CLU_059708_0_0_9"/>
<keyword evidence="2" id="KW-0175">Coiled coil</keyword>